<proteinExistence type="predicted"/>
<protein>
    <recommendedName>
        <fullName evidence="1">DUF6265 domain-containing protein</fullName>
    </recommendedName>
</protein>
<gene>
    <name evidence="2" type="ORF">ULMA_17700</name>
</gene>
<comment type="caution">
    <text evidence="2">The sequence shown here is derived from an EMBL/GenBank/DDBJ whole genome shotgun (WGS) entry which is preliminary data.</text>
</comment>
<dbReference type="OrthoDB" id="5382295at2"/>
<dbReference type="InterPro" id="IPR046232">
    <property type="entry name" value="DUF6265"/>
</dbReference>
<sequence>MKKVILSILVSVVLLSCGQKEKKEVVATVENPIADFEWVVGVWTNINAETESYETWLRNGDTELVGSSITLRGKDTVFAERMKIYPENGTVKLYVETVGANPNPVVFSLKEDAEHPFTFENPRNEFPSQIVYTQPEPNKIKAWVAGFIDSIPQKQEFYFVRD</sequence>
<dbReference type="Pfam" id="PF19780">
    <property type="entry name" value="DUF6265"/>
    <property type="match status" value="1"/>
</dbReference>
<name>A0A5J4IYU8_9FLAO</name>
<evidence type="ECO:0000313" key="3">
    <source>
        <dbReference type="Proteomes" id="UP000326509"/>
    </source>
</evidence>
<dbReference type="PROSITE" id="PS51257">
    <property type="entry name" value="PROKAR_LIPOPROTEIN"/>
    <property type="match status" value="1"/>
</dbReference>
<keyword evidence="3" id="KW-1185">Reference proteome</keyword>
<organism evidence="2 3">
    <name type="scientific">Patiriisocius marinus</name>
    <dbReference type="NCBI Taxonomy" id="1397112"/>
    <lineage>
        <taxon>Bacteria</taxon>
        <taxon>Pseudomonadati</taxon>
        <taxon>Bacteroidota</taxon>
        <taxon>Flavobacteriia</taxon>
        <taxon>Flavobacteriales</taxon>
        <taxon>Flavobacteriaceae</taxon>
        <taxon>Patiriisocius</taxon>
    </lineage>
</organism>
<dbReference type="EMBL" id="BKCG01000004">
    <property type="protein sequence ID" value="GER59662.1"/>
    <property type="molecule type" value="Genomic_DNA"/>
</dbReference>
<dbReference type="RefSeq" id="WP_151674122.1">
    <property type="nucleotide sequence ID" value="NZ_BKCG01000004.1"/>
</dbReference>
<accession>A0A5J4IYU8</accession>
<feature type="domain" description="DUF6265" evidence="1">
    <location>
        <begin position="37"/>
        <end position="145"/>
    </location>
</feature>
<dbReference type="Proteomes" id="UP000326509">
    <property type="component" value="Unassembled WGS sequence"/>
</dbReference>
<evidence type="ECO:0000259" key="1">
    <source>
        <dbReference type="Pfam" id="PF19780"/>
    </source>
</evidence>
<reference evidence="2 3" key="1">
    <citation type="submission" date="2019-08" db="EMBL/GenBank/DDBJ databases">
        <title>Draft genome sequence of Ulvibacter marinus type strain NBRC 109484.</title>
        <authorList>
            <person name="Kawano K."/>
            <person name="Ushijima N."/>
            <person name="Kihara M."/>
            <person name="Itoh H."/>
        </authorList>
    </citation>
    <scope>NUCLEOTIDE SEQUENCE [LARGE SCALE GENOMIC DNA]</scope>
    <source>
        <strain evidence="2 3">NBRC 109484</strain>
    </source>
</reference>
<dbReference type="AlphaFoldDB" id="A0A5J4IYU8"/>
<evidence type="ECO:0000313" key="2">
    <source>
        <dbReference type="EMBL" id="GER59662.1"/>
    </source>
</evidence>